<evidence type="ECO:0000313" key="2">
    <source>
        <dbReference type="Proteomes" id="UP000825935"/>
    </source>
</evidence>
<proteinExistence type="predicted"/>
<dbReference type="Proteomes" id="UP000825935">
    <property type="component" value="Chromosome 13"/>
</dbReference>
<comment type="caution">
    <text evidence="1">The sequence shown here is derived from an EMBL/GenBank/DDBJ whole genome shotgun (WGS) entry which is preliminary data.</text>
</comment>
<protein>
    <submittedName>
        <fullName evidence="1">Uncharacterized protein</fullName>
    </submittedName>
</protein>
<keyword evidence="2" id="KW-1185">Reference proteome</keyword>
<sequence length="80" mass="8657">MGKGLYLGVHLSLATLDLFLCGRHSRLLGLPRCRFLQSASLPIPCTGLRSFANIKAAPTEASGFQPLLLGFTLLHTCFNI</sequence>
<accession>A0A8T2TET6</accession>
<dbReference type="AlphaFoldDB" id="A0A8T2TET6"/>
<dbReference type="EMBL" id="CM035418">
    <property type="protein sequence ID" value="KAH7421050.1"/>
    <property type="molecule type" value="Genomic_DNA"/>
</dbReference>
<evidence type="ECO:0000313" key="1">
    <source>
        <dbReference type="EMBL" id="KAH7421050.1"/>
    </source>
</evidence>
<gene>
    <name evidence="1" type="ORF">KP509_13G038100</name>
</gene>
<organism evidence="1 2">
    <name type="scientific">Ceratopteris richardii</name>
    <name type="common">Triangle waterfern</name>
    <dbReference type="NCBI Taxonomy" id="49495"/>
    <lineage>
        <taxon>Eukaryota</taxon>
        <taxon>Viridiplantae</taxon>
        <taxon>Streptophyta</taxon>
        <taxon>Embryophyta</taxon>
        <taxon>Tracheophyta</taxon>
        <taxon>Polypodiopsida</taxon>
        <taxon>Polypodiidae</taxon>
        <taxon>Polypodiales</taxon>
        <taxon>Pteridineae</taxon>
        <taxon>Pteridaceae</taxon>
        <taxon>Parkerioideae</taxon>
        <taxon>Ceratopteris</taxon>
    </lineage>
</organism>
<name>A0A8T2TET6_CERRI</name>
<reference evidence="1" key="1">
    <citation type="submission" date="2021-08" db="EMBL/GenBank/DDBJ databases">
        <title>WGS assembly of Ceratopteris richardii.</title>
        <authorList>
            <person name="Marchant D.B."/>
            <person name="Chen G."/>
            <person name="Jenkins J."/>
            <person name="Shu S."/>
            <person name="Leebens-Mack J."/>
            <person name="Grimwood J."/>
            <person name="Schmutz J."/>
            <person name="Soltis P."/>
            <person name="Soltis D."/>
            <person name="Chen Z.-H."/>
        </authorList>
    </citation>
    <scope>NUCLEOTIDE SEQUENCE</scope>
    <source>
        <strain evidence="1">Whitten #5841</strain>
        <tissue evidence="1">Leaf</tissue>
    </source>
</reference>